<proteinExistence type="predicted"/>
<feature type="region of interest" description="Disordered" evidence="1">
    <location>
        <begin position="130"/>
        <end position="151"/>
    </location>
</feature>
<dbReference type="KEGG" id="sfi:SFUL_3773"/>
<evidence type="ECO:0000313" key="2">
    <source>
        <dbReference type="EMBL" id="AGK78691.1"/>
    </source>
</evidence>
<gene>
    <name evidence="2" type="ORF">SFUL_3773</name>
</gene>
<dbReference type="Proteomes" id="UP000013304">
    <property type="component" value="Chromosome"/>
</dbReference>
<reference evidence="2 3" key="1">
    <citation type="submission" date="2013-04" db="EMBL/GenBank/DDBJ databases">
        <title>Complete genome sequence of Streptomyces fulvissimus.</title>
        <authorList>
            <person name="Myronovskyi M."/>
            <person name="Tokovenko B."/>
            <person name="Manderscheid N."/>
            <person name="Petzke L."/>
            <person name="Luzhetskyy A."/>
        </authorList>
    </citation>
    <scope>NUCLEOTIDE SEQUENCE [LARGE SCALE GENOMIC DNA]</scope>
    <source>
        <strain evidence="2 3">DSM 40593</strain>
    </source>
</reference>
<name>N0CR80_STRMI</name>
<protein>
    <submittedName>
        <fullName evidence="2">Putative replication initiation protein</fullName>
    </submittedName>
</protein>
<evidence type="ECO:0000256" key="1">
    <source>
        <dbReference type="SAM" id="MobiDB-lite"/>
    </source>
</evidence>
<dbReference type="EMBL" id="CP005080">
    <property type="protein sequence ID" value="AGK78691.1"/>
    <property type="molecule type" value="Genomic_DNA"/>
</dbReference>
<dbReference type="InterPro" id="IPR046051">
    <property type="entry name" value="DUF6009"/>
</dbReference>
<dbReference type="AlphaFoldDB" id="N0CR80"/>
<feature type="region of interest" description="Disordered" evidence="1">
    <location>
        <begin position="163"/>
        <end position="203"/>
    </location>
</feature>
<dbReference type="HOGENOM" id="CLU_1008035_0_0_11"/>
<accession>N0CR80</accession>
<dbReference type="eggNOG" id="ENOG5034C1F">
    <property type="taxonomic scope" value="Bacteria"/>
</dbReference>
<organism evidence="2 3">
    <name type="scientific">Streptomyces microflavus DSM 40593</name>
    <dbReference type="NCBI Taxonomy" id="1303692"/>
    <lineage>
        <taxon>Bacteria</taxon>
        <taxon>Bacillati</taxon>
        <taxon>Actinomycetota</taxon>
        <taxon>Actinomycetes</taxon>
        <taxon>Kitasatosporales</taxon>
        <taxon>Streptomycetaceae</taxon>
        <taxon>Streptomyces</taxon>
    </lineage>
</organism>
<dbReference type="RefSeq" id="WP_015610043.1">
    <property type="nucleotide sequence ID" value="NC_021177.1"/>
</dbReference>
<sequence>MEQAEAQTDGPGAGHWTRQWVSQVSGCLVEAEPAWGGCVFKDLWEGRSVRSQPEDIKHEDEIVWTEDVSSFDYVRETLVDGVGTRRRPVSWRGQAGRRVGYALLKSNAPSDRDAPGMFTRRVFWVKEHDRSEQPDGAYSSGAPSEAVDPRTVAPRVCGELTERAWGGPLDATPPKERAAAKQAQSARPSRVAAEASSPEAPAAVEQGVKDAFADWLRFRDVSVPETLGAAAEEAFSRWLWGNSKELTEAIAAAIAKRVSLTETPSPAAAEVPREQK</sequence>
<dbReference type="Pfam" id="PF19472">
    <property type="entry name" value="DUF6009"/>
    <property type="match status" value="1"/>
</dbReference>
<evidence type="ECO:0000313" key="3">
    <source>
        <dbReference type="Proteomes" id="UP000013304"/>
    </source>
</evidence>
<feature type="compositionally biased region" description="Low complexity" evidence="1">
    <location>
        <begin position="185"/>
        <end position="203"/>
    </location>
</feature>